<evidence type="ECO:0000313" key="3">
    <source>
        <dbReference type="Proteomes" id="UP001501532"/>
    </source>
</evidence>
<sequence>MSERRDARLEHLIENATVHFHSARPDDEDMWGSGFLVAPGWVLTCAHVLLGRVGERGDEEFRVRGPGLHDGRPVPARLEECLYQGSLGEQIHEQPQLPLEQDMALVRLLDRSVEHECVWLSDRSDHPFGDHRIVYGYRPLADGAAQAWNGEATVNAHDGPYGLRLGPSNEFPSGVSGGPVLDPATGAVVAVIKCRRGDRDGGLSIAVSLMRQFAAYHRVIAAHDRWHDKRRRVEHNWVTRQTKLPGTPREADSDQWSPVDRRKALALLAAVEPADAPHTITRLVRKARGDDPAGRPHLPVSWRDGHGQLYEGDRPQEAFVFLRYLRLVQLFLEARDPEDKAAVEHLGEWIWDRLAEVRPSVRTNVEDAVLPPGLLPCGQRTVEPYPGPGERGVVLLELEPLDDDHSRFYWTLRIDDGGENSDIPRYGTTTGPGVDRDHLRDVLDKPLAKAFASVDRPEQPAPLEVALDLSNFDTPVHTWQIYDSAPLWDRTRQQLLGVRRPVVIRDIERRGVPAESWDTRWAEMLSLGRLTARNTVFDGDPPEAHQFARMPPGDIPVQCRRAGSGAGRTAMRMALDAGHGVALWHSGDHPGHECGLRCDDLHRETVGFLAEVTDPAELPDRLRRIREHITTGNGHHWAGEVAILYDDPRRPLPAEEGVFDAP</sequence>
<evidence type="ECO:0000313" key="2">
    <source>
        <dbReference type="EMBL" id="GAA3075795.1"/>
    </source>
</evidence>
<feature type="domain" description="vWA-MoxR associated protein C-terminal" evidence="1">
    <location>
        <begin position="407"/>
        <end position="648"/>
    </location>
</feature>
<dbReference type="InterPro" id="IPR043504">
    <property type="entry name" value="Peptidase_S1_PA_chymotrypsin"/>
</dbReference>
<dbReference type="EMBL" id="BAAAUF010000089">
    <property type="protein sequence ID" value="GAA3075795.1"/>
    <property type="molecule type" value="Genomic_DNA"/>
</dbReference>
<dbReference type="RefSeq" id="WP_234514177.1">
    <property type="nucleotide sequence ID" value="NZ_BAAAUF010000089.1"/>
</dbReference>
<dbReference type="InterPro" id="IPR009003">
    <property type="entry name" value="Peptidase_S1_PA"/>
</dbReference>
<dbReference type="Proteomes" id="UP001501532">
    <property type="component" value="Unassembled WGS sequence"/>
</dbReference>
<dbReference type="InterPro" id="IPR045450">
    <property type="entry name" value="VMAP_C"/>
</dbReference>
<protein>
    <recommendedName>
        <fullName evidence="1">vWA-MoxR associated protein C-terminal domain-containing protein</fullName>
    </recommendedName>
</protein>
<dbReference type="Pfam" id="PF20028">
    <property type="entry name" value="VMAP-C"/>
    <property type="match status" value="1"/>
</dbReference>
<comment type="caution">
    <text evidence="2">The sequence shown here is derived from an EMBL/GenBank/DDBJ whole genome shotgun (WGS) entry which is preliminary data.</text>
</comment>
<dbReference type="Pfam" id="PF13365">
    <property type="entry name" value="Trypsin_2"/>
    <property type="match status" value="1"/>
</dbReference>
<reference evidence="3" key="1">
    <citation type="journal article" date="2019" name="Int. J. Syst. Evol. Microbiol.">
        <title>The Global Catalogue of Microorganisms (GCM) 10K type strain sequencing project: providing services to taxonomists for standard genome sequencing and annotation.</title>
        <authorList>
            <consortium name="The Broad Institute Genomics Platform"/>
            <consortium name="The Broad Institute Genome Sequencing Center for Infectious Disease"/>
            <person name="Wu L."/>
            <person name="Ma J."/>
        </authorList>
    </citation>
    <scope>NUCLEOTIDE SEQUENCE [LARGE SCALE GENOMIC DNA]</scope>
    <source>
        <strain evidence="3">JCM 9091</strain>
    </source>
</reference>
<accession>A0ABP6M3V2</accession>
<organism evidence="2 3">
    <name type="scientific">Streptomyces glomeratus</name>
    <dbReference type="NCBI Taxonomy" id="284452"/>
    <lineage>
        <taxon>Bacteria</taxon>
        <taxon>Bacillati</taxon>
        <taxon>Actinomycetota</taxon>
        <taxon>Actinomycetes</taxon>
        <taxon>Kitasatosporales</taxon>
        <taxon>Streptomycetaceae</taxon>
        <taxon>Streptomyces</taxon>
    </lineage>
</organism>
<gene>
    <name evidence="2" type="ORF">GCM10010448_67560</name>
</gene>
<keyword evidence="3" id="KW-1185">Reference proteome</keyword>
<proteinExistence type="predicted"/>
<dbReference type="SUPFAM" id="SSF50494">
    <property type="entry name" value="Trypsin-like serine proteases"/>
    <property type="match status" value="1"/>
</dbReference>
<evidence type="ECO:0000259" key="1">
    <source>
        <dbReference type="Pfam" id="PF20028"/>
    </source>
</evidence>
<name>A0ABP6M3V2_9ACTN</name>
<dbReference type="Gene3D" id="2.40.10.10">
    <property type="entry name" value="Trypsin-like serine proteases"/>
    <property type="match status" value="2"/>
</dbReference>